<dbReference type="EMBL" id="UOEK01000044">
    <property type="protein sequence ID" value="VAV93493.1"/>
    <property type="molecule type" value="Genomic_DNA"/>
</dbReference>
<dbReference type="PANTHER" id="PTHR31756:SF3">
    <property type="entry name" value="PYRUVATE, PHOSPHATE DIKINASE REGULATORY PROTEIN 1, CHLOROPLASTIC"/>
    <property type="match status" value="1"/>
</dbReference>
<keyword evidence="1" id="KW-0723">Serine/threonine-protein kinase</keyword>
<dbReference type="GO" id="GO:0005524">
    <property type="term" value="F:ATP binding"/>
    <property type="evidence" value="ECO:0007669"/>
    <property type="project" value="InterPro"/>
</dbReference>
<dbReference type="GO" id="GO:0004674">
    <property type="term" value="F:protein serine/threonine kinase activity"/>
    <property type="evidence" value="ECO:0007669"/>
    <property type="project" value="UniProtKB-KW"/>
</dbReference>
<proteinExistence type="predicted"/>
<accession>A0A3B0SB00</accession>
<keyword evidence="2" id="KW-0808">Transferase</keyword>
<keyword evidence="3" id="KW-0547">Nucleotide-binding</keyword>
<protein>
    <submittedName>
        <fullName evidence="5">Phosphoenolpyruvate synthase regulatory protein</fullName>
    </submittedName>
</protein>
<keyword evidence="4" id="KW-0418">Kinase</keyword>
<dbReference type="InterPro" id="IPR005177">
    <property type="entry name" value="Kinase-pyrophosphorylase"/>
</dbReference>
<name>A0A3B0SB00_9ZZZZ</name>
<evidence type="ECO:0000256" key="4">
    <source>
        <dbReference type="ARBA" id="ARBA00022777"/>
    </source>
</evidence>
<dbReference type="NCBIfam" id="NF003742">
    <property type="entry name" value="PRK05339.1"/>
    <property type="match status" value="1"/>
</dbReference>
<evidence type="ECO:0000256" key="1">
    <source>
        <dbReference type="ARBA" id="ARBA00022527"/>
    </source>
</evidence>
<sequence>MSSKTIPRRAVFCVSDHTGVTVEALARSILSRFEGVDWVYLVRSFVDTDAKASTVADEIVRIGGRLDDRPIVFTTLINKNLEKYVDTADALVLNTFSAFLPPLSKELGSLPSRDIGSFHGMADSKGYQLRLDAVDFTLSTDDGVNVHHYDRANVVVIGVSRCGKTPTCLYLAMHYGVRAANYPLTEEDLVSPRLPAALENHIDKLYGLTIDPVRLHQIRQQRRPDSPYASLDRCRSDIERADRLFRTIGMTPTDTTATSVEEISARIVKSMKLGDRPKV</sequence>
<dbReference type="Pfam" id="PF03618">
    <property type="entry name" value="Kinase-PPPase"/>
    <property type="match status" value="1"/>
</dbReference>
<gene>
    <name evidence="5" type="ORF">MNBD_ACTINO02-2062</name>
</gene>
<reference evidence="5" key="1">
    <citation type="submission" date="2018-06" db="EMBL/GenBank/DDBJ databases">
        <authorList>
            <person name="Zhirakovskaya E."/>
        </authorList>
    </citation>
    <scope>NUCLEOTIDE SEQUENCE</scope>
</reference>
<evidence type="ECO:0000256" key="3">
    <source>
        <dbReference type="ARBA" id="ARBA00022741"/>
    </source>
</evidence>
<organism evidence="5">
    <name type="scientific">hydrothermal vent metagenome</name>
    <dbReference type="NCBI Taxonomy" id="652676"/>
    <lineage>
        <taxon>unclassified sequences</taxon>
        <taxon>metagenomes</taxon>
        <taxon>ecological metagenomes</taxon>
    </lineage>
</organism>
<keyword evidence="5" id="KW-0670">Pyruvate</keyword>
<evidence type="ECO:0000256" key="2">
    <source>
        <dbReference type="ARBA" id="ARBA00022679"/>
    </source>
</evidence>
<evidence type="ECO:0000313" key="5">
    <source>
        <dbReference type="EMBL" id="VAV93493.1"/>
    </source>
</evidence>
<dbReference type="AlphaFoldDB" id="A0A3B0SB00"/>
<dbReference type="PANTHER" id="PTHR31756">
    <property type="entry name" value="PYRUVATE, PHOSPHATE DIKINASE REGULATORY PROTEIN 1, CHLOROPLASTIC"/>
    <property type="match status" value="1"/>
</dbReference>